<evidence type="ECO:0000313" key="2">
    <source>
        <dbReference type="Proteomes" id="UP000887043"/>
    </source>
</evidence>
<dbReference type="Proteomes" id="UP000887043">
    <property type="component" value="Unassembled WGS sequence"/>
</dbReference>
<comment type="caution">
    <text evidence="1">The sequence shown here is derived from an EMBL/GenBank/DDBJ whole genome shotgun (WGS) entry which is preliminary data.</text>
</comment>
<protein>
    <recommendedName>
        <fullName evidence="3">Pyruvate ferredoxin oxidoreductase</fullName>
    </recommendedName>
</protein>
<dbReference type="EMBL" id="BPTR01000001">
    <property type="protein sequence ID" value="GJG27896.1"/>
    <property type="molecule type" value="Genomic_DNA"/>
</dbReference>
<sequence>MDYKYINQLLDRYWKCETSLEEEKILRAFFSQKDVPAELETYKELFIYEQNEKVTDALDDDFDQKMMTLIDNNEHIAHLHKARFVTISNNLKPLFKAAAIVAIFLTLGNASQVAFNEEDEIINTGTTEQLYKGASVAMGDSAVIDSMQHSSIETTTAAENILK</sequence>
<gene>
    <name evidence="1" type="ORF">PRRU23_15960</name>
</gene>
<evidence type="ECO:0008006" key="3">
    <source>
        <dbReference type="Google" id="ProtNLM"/>
    </source>
</evidence>
<evidence type="ECO:0000313" key="1">
    <source>
        <dbReference type="EMBL" id="GJG27896.1"/>
    </source>
</evidence>
<accession>A0AA37MJ50</accession>
<proteinExistence type="predicted"/>
<dbReference type="AlphaFoldDB" id="A0AA37MJ50"/>
<reference evidence="1" key="1">
    <citation type="submission" date="2021-08" db="EMBL/GenBank/DDBJ databases">
        <title>Prevotella lacticifex sp. nov., isolated from rumen of cow.</title>
        <authorList>
            <person name="Shinkai T."/>
            <person name="Ikeyama N."/>
            <person name="Kumagai M."/>
            <person name="Ohmori H."/>
            <person name="Sakamoto M."/>
            <person name="Ohkuma M."/>
            <person name="Mitsumori M."/>
        </authorList>
    </citation>
    <scope>NUCLEOTIDE SEQUENCE</scope>
    <source>
        <strain evidence="1">DSM 11371</strain>
    </source>
</reference>
<dbReference type="RefSeq" id="WP_006282737.1">
    <property type="nucleotide sequence ID" value="NZ_BPTR01000001.1"/>
</dbReference>
<organism evidence="1 2">
    <name type="scientific">Segatella bryantii</name>
    <name type="common">Prevotella bryantii</name>
    <dbReference type="NCBI Taxonomy" id="77095"/>
    <lineage>
        <taxon>Bacteria</taxon>
        <taxon>Pseudomonadati</taxon>
        <taxon>Bacteroidota</taxon>
        <taxon>Bacteroidia</taxon>
        <taxon>Bacteroidales</taxon>
        <taxon>Prevotellaceae</taxon>
        <taxon>Segatella</taxon>
    </lineage>
</organism>
<name>A0AA37MJ50_SEGBR</name>